<dbReference type="InterPro" id="IPR014960">
    <property type="entry name" value="DUF1828"/>
</dbReference>
<dbReference type="InterPro" id="IPR014961">
    <property type="entry name" value="DUF1829"/>
</dbReference>
<gene>
    <name evidence="3" type="ORF">GGR06_001674</name>
</gene>
<evidence type="ECO:0000313" key="3">
    <source>
        <dbReference type="EMBL" id="MBB4043888.1"/>
    </source>
</evidence>
<dbReference type="Pfam" id="PF08861">
    <property type="entry name" value="DUF1828"/>
    <property type="match status" value="1"/>
</dbReference>
<evidence type="ECO:0000313" key="4">
    <source>
        <dbReference type="Proteomes" id="UP000560658"/>
    </source>
</evidence>
<sequence length="261" mass="30166">MNWIDDKISDYYKWLKDNTFVTENRETGWSMVSTPYAGLFNDSIDLYVKKSRDVVVLTDNGETIDNLSLMGVDLSKGKRRELANSISNLNGVVIKNGEIRVECDMSDFYKAKHNILMAILDISNMQYLSKPNIKSIFREDVERFFNKKEMIYTPNFIVKGKSGLEYKFEFQIAGRADEMLIKTFDEIRQDGLERFLFSWGDVKESREKDTNGKNVRGLAIINDTISEPNPVFLDAMKSKGTEIQYWSKRQSSDFKNAFNVA</sequence>
<reference evidence="3" key="1">
    <citation type="submission" date="2020-08" db="EMBL/GenBank/DDBJ databases">
        <title>Genomic Encyclopedia of Type Strains, Phase IV (KMG-IV): sequencing the most valuable type-strain genomes for metagenomic binning, comparative biology and taxonomic classification.</title>
        <authorList>
            <person name="Goeker M."/>
        </authorList>
    </citation>
    <scope>NUCLEOTIDE SEQUENCE [LARGE SCALE GENOMIC DNA]</scope>
    <source>
        <strain evidence="3">DSM 105720</strain>
    </source>
</reference>
<evidence type="ECO:0000259" key="1">
    <source>
        <dbReference type="Pfam" id="PF08861"/>
    </source>
</evidence>
<dbReference type="Pfam" id="PF08862">
    <property type="entry name" value="DUF1829"/>
    <property type="match status" value="1"/>
</dbReference>
<accession>A0A840D0H4</accession>
<name>A0A840D0H4_9BACE</name>
<dbReference type="Proteomes" id="UP000560658">
    <property type="component" value="Unassembled WGS sequence"/>
</dbReference>
<protein>
    <recommendedName>
        <fullName evidence="5">DUF1828 domain-containing protein</fullName>
    </recommendedName>
</protein>
<evidence type="ECO:0008006" key="5">
    <source>
        <dbReference type="Google" id="ProtNLM"/>
    </source>
</evidence>
<dbReference type="RefSeq" id="WP_044161605.1">
    <property type="nucleotide sequence ID" value="NZ_JACIER010000005.1"/>
</dbReference>
<dbReference type="EMBL" id="JACIER010000005">
    <property type="protein sequence ID" value="MBB4043888.1"/>
    <property type="molecule type" value="Genomic_DNA"/>
</dbReference>
<proteinExistence type="predicted"/>
<organism evidence="3 4">
    <name type="scientific">Bacteroides reticulotermitis</name>
    <dbReference type="NCBI Taxonomy" id="1133319"/>
    <lineage>
        <taxon>Bacteria</taxon>
        <taxon>Pseudomonadati</taxon>
        <taxon>Bacteroidota</taxon>
        <taxon>Bacteroidia</taxon>
        <taxon>Bacteroidales</taxon>
        <taxon>Bacteroidaceae</taxon>
        <taxon>Bacteroides</taxon>
    </lineage>
</organism>
<dbReference type="AlphaFoldDB" id="A0A840D0H4"/>
<feature type="domain" description="DUF1828" evidence="1">
    <location>
        <begin position="34"/>
        <end position="122"/>
    </location>
</feature>
<feature type="domain" description="DUF1829" evidence="2">
    <location>
        <begin position="160"/>
        <end position="249"/>
    </location>
</feature>
<comment type="caution">
    <text evidence="3">The sequence shown here is derived from an EMBL/GenBank/DDBJ whole genome shotgun (WGS) entry which is preliminary data.</text>
</comment>
<keyword evidence="4" id="KW-1185">Reference proteome</keyword>
<evidence type="ECO:0000259" key="2">
    <source>
        <dbReference type="Pfam" id="PF08862"/>
    </source>
</evidence>